<organism evidence="5 6">
    <name type="scientific">Roseibium suaedae</name>
    <dbReference type="NCBI Taxonomy" id="735517"/>
    <lineage>
        <taxon>Bacteria</taxon>
        <taxon>Pseudomonadati</taxon>
        <taxon>Pseudomonadota</taxon>
        <taxon>Alphaproteobacteria</taxon>
        <taxon>Hyphomicrobiales</taxon>
        <taxon>Stappiaceae</taxon>
        <taxon>Roseibium</taxon>
    </lineage>
</organism>
<dbReference type="Proteomes" id="UP000186002">
    <property type="component" value="Unassembled WGS sequence"/>
</dbReference>
<dbReference type="PROSITE" id="PS51371">
    <property type="entry name" value="CBS"/>
    <property type="match status" value="1"/>
</dbReference>
<name>A0A1M7GBI3_9HYPH</name>
<evidence type="ECO:0000259" key="4">
    <source>
        <dbReference type="PROSITE" id="PS51371"/>
    </source>
</evidence>
<dbReference type="SUPFAM" id="SSF54631">
    <property type="entry name" value="CBS-domain pair"/>
    <property type="match status" value="1"/>
</dbReference>
<dbReference type="Pfam" id="PF00571">
    <property type="entry name" value="CBS"/>
    <property type="match status" value="1"/>
</dbReference>
<dbReference type="SUPFAM" id="SSF55073">
    <property type="entry name" value="Nucleotide cyclase"/>
    <property type="match status" value="1"/>
</dbReference>
<proteinExistence type="predicted"/>
<feature type="domain" description="GGDEF" evidence="3">
    <location>
        <begin position="459"/>
        <end position="615"/>
    </location>
</feature>
<dbReference type="InterPro" id="IPR029787">
    <property type="entry name" value="Nucleotide_cyclase"/>
</dbReference>
<keyword evidence="6" id="KW-1185">Reference proteome</keyword>
<feature type="domain" description="CBS" evidence="4">
    <location>
        <begin position="297"/>
        <end position="360"/>
    </location>
</feature>
<dbReference type="SMART" id="SM00052">
    <property type="entry name" value="EAL"/>
    <property type="match status" value="1"/>
</dbReference>
<dbReference type="InterPro" id="IPR046342">
    <property type="entry name" value="CBS_dom_sf"/>
</dbReference>
<dbReference type="Pfam" id="PF00990">
    <property type="entry name" value="GGDEF"/>
    <property type="match status" value="1"/>
</dbReference>
<dbReference type="Gene3D" id="3.20.20.450">
    <property type="entry name" value="EAL domain"/>
    <property type="match status" value="1"/>
</dbReference>
<dbReference type="CDD" id="cd01948">
    <property type="entry name" value="EAL"/>
    <property type="match status" value="1"/>
</dbReference>
<dbReference type="InterPro" id="IPR035919">
    <property type="entry name" value="EAL_sf"/>
</dbReference>
<dbReference type="SUPFAM" id="SSF141868">
    <property type="entry name" value="EAL domain-like"/>
    <property type="match status" value="1"/>
</dbReference>
<dbReference type="EMBL" id="FRBW01000002">
    <property type="protein sequence ID" value="SHM13633.1"/>
    <property type="molecule type" value="Genomic_DNA"/>
</dbReference>
<dbReference type="Gene3D" id="3.30.70.270">
    <property type="match status" value="1"/>
</dbReference>
<evidence type="ECO:0000256" key="1">
    <source>
        <dbReference type="PROSITE-ProRule" id="PRU00703"/>
    </source>
</evidence>
<dbReference type="PANTHER" id="PTHR33121:SF76">
    <property type="entry name" value="SIGNALING PROTEIN"/>
    <property type="match status" value="1"/>
</dbReference>
<evidence type="ECO:0000313" key="6">
    <source>
        <dbReference type="Proteomes" id="UP000186002"/>
    </source>
</evidence>
<dbReference type="InterPro" id="IPR000160">
    <property type="entry name" value="GGDEF_dom"/>
</dbReference>
<sequence>MLIGQEVLQMGSGHMSPLFAAPFPGDGQHVHEESCALDIETLVRESTYAFQPIVDFSTGVVYGYEALIRNIEPFGFKTPSALFDHANASGQLPELEPALLRKALDIFAGVLTARGTKLFFNLDGRGFGSEMDPRTHLADILEEKGFAPSQVCLELSERHQNDYSDITDHALNDLRRSGFLLALDDFGQGFSELRMMHDLGPDYVKIDRFFLKGIDTDPRRKLFVTTVANLAHVLGARVIAEGVETEREFKSCREAGCDLVQGFYVTPPLEKMKAPKLFYDHVRAPVFGNKRKEEEGRIRAELMQLPTISDGSSMSQLMDLFVSNQNAQLVPVLDSNQEPRGLIHESDLKAYLYAGGFGDEDYKAALDMPLRNFVRSCPIADIDSNADMLLVTFASSLNSDGIIITQNFRYAGFLSATSLLKIIHEKRLEEAQDQNPLTRLPGNEAINRFIAEAAKTRSTDRHFVYFDFDNFKPFNDTYGYRQGDRAIILFSELMQRYISGTGSFRGHVGGDDFFAGYINGDQTEIASTLLTLKRAFKLDVESFYDQAHRERGFIEATDRFGATRMFSLLDCSISMLTLPAGLSLTPAQVNAEIAALKKLAKRSDDGLAVKTYQED</sequence>
<accession>A0A1M7GBI3</accession>
<dbReference type="InterPro" id="IPR050706">
    <property type="entry name" value="Cyclic-di-GMP_PDE-like"/>
</dbReference>
<dbReference type="InterPro" id="IPR000644">
    <property type="entry name" value="CBS_dom"/>
</dbReference>
<dbReference type="STRING" id="735517.SAMN05444272_1872"/>
<evidence type="ECO:0000259" key="3">
    <source>
        <dbReference type="PROSITE" id="PS50887"/>
    </source>
</evidence>
<reference evidence="5 6" key="1">
    <citation type="submission" date="2016-11" db="EMBL/GenBank/DDBJ databases">
        <authorList>
            <person name="Jaros S."/>
            <person name="Januszkiewicz K."/>
            <person name="Wedrychowicz H."/>
        </authorList>
    </citation>
    <scope>NUCLEOTIDE SEQUENCE [LARGE SCALE GENOMIC DNA]</scope>
    <source>
        <strain evidence="5 6">DSM 22153</strain>
    </source>
</reference>
<protein>
    <submittedName>
        <fullName evidence="5">Diguanylate cyclase/phosphodiesterase</fullName>
    </submittedName>
</protein>
<dbReference type="GO" id="GO:0071111">
    <property type="term" value="F:cyclic-guanylate-specific phosphodiesterase activity"/>
    <property type="evidence" value="ECO:0007669"/>
    <property type="project" value="InterPro"/>
</dbReference>
<dbReference type="PROSITE" id="PS50883">
    <property type="entry name" value="EAL"/>
    <property type="match status" value="1"/>
</dbReference>
<evidence type="ECO:0000259" key="2">
    <source>
        <dbReference type="PROSITE" id="PS50883"/>
    </source>
</evidence>
<keyword evidence="1" id="KW-0129">CBS domain</keyword>
<dbReference type="PANTHER" id="PTHR33121">
    <property type="entry name" value="CYCLIC DI-GMP PHOSPHODIESTERASE PDEF"/>
    <property type="match status" value="1"/>
</dbReference>
<dbReference type="InterPro" id="IPR001633">
    <property type="entry name" value="EAL_dom"/>
</dbReference>
<dbReference type="PROSITE" id="PS50887">
    <property type="entry name" value="GGDEF"/>
    <property type="match status" value="1"/>
</dbReference>
<gene>
    <name evidence="5" type="ORF">SAMN05444272_1872</name>
</gene>
<dbReference type="NCBIfam" id="TIGR00254">
    <property type="entry name" value="GGDEF"/>
    <property type="match status" value="1"/>
</dbReference>
<dbReference type="SMART" id="SM00267">
    <property type="entry name" value="GGDEF"/>
    <property type="match status" value="1"/>
</dbReference>
<evidence type="ECO:0000313" key="5">
    <source>
        <dbReference type="EMBL" id="SHM13633.1"/>
    </source>
</evidence>
<dbReference type="Pfam" id="PF00563">
    <property type="entry name" value="EAL"/>
    <property type="match status" value="1"/>
</dbReference>
<dbReference type="AlphaFoldDB" id="A0A1M7GBI3"/>
<feature type="domain" description="EAL" evidence="2">
    <location>
        <begin position="26"/>
        <end position="282"/>
    </location>
</feature>
<dbReference type="InterPro" id="IPR043128">
    <property type="entry name" value="Rev_trsase/Diguanyl_cyclase"/>
</dbReference>